<dbReference type="Pfam" id="PF00702">
    <property type="entry name" value="Hydrolase"/>
    <property type="match status" value="1"/>
</dbReference>
<evidence type="ECO:0000313" key="7">
    <source>
        <dbReference type="EMBL" id="WIA14716.1"/>
    </source>
</evidence>
<feature type="transmembrane region" description="Helical" evidence="6">
    <location>
        <begin position="303"/>
        <end position="323"/>
    </location>
</feature>
<gene>
    <name evidence="7" type="ORF">OEZ85_003206</name>
</gene>
<evidence type="ECO:0000256" key="6">
    <source>
        <dbReference type="SAM" id="Phobius"/>
    </source>
</evidence>
<dbReference type="Proteomes" id="UP001244341">
    <property type="component" value="Chromosome 5b"/>
</dbReference>
<dbReference type="Gene3D" id="1.20.1110.10">
    <property type="entry name" value="Calcium-transporting ATPase, transmembrane domain"/>
    <property type="match status" value="1"/>
</dbReference>
<feature type="region of interest" description="Disordered" evidence="5">
    <location>
        <begin position="343"/>
        <end position="370"/>
    </location>
</feature>
<evidence type="ECO:0000256" key="4">
    <source>
        <dbReference type="ARBA" id="ARBA00023136"/>
    </source>
</evidence>
<keyword evidence="4 6" id="KW-0472">Membrane</keyword>
<dbReference type="EMBL" id="CP126212">
    <property type="protein sequence ID" value="WIA14716.1"/>
    <property type="molecule type" value="Genomic_DNA"/>
</dbReference>
<organism evidence="7 8">
    <name type="scientific">Tetradesmus obliquus</name>
    <name type="common">Green alga</name>
    <name type="synonym">Acutodesmus obliquus</name>
    <dbReference type="NCBI Taxonomy" id="3088"/>
    <lineage>
        <taxon>Eukaryota</taxon>
        <taxon>Viridiplantae</taxon>
        <taxon>Chlorophyta</taxon>
        <taxon>core chlorophytes</taxon>
        <taxon>Chlorophyceae</taxon>
        <taxon>CS clade</taxon>
        <taxon>Sphaeropleales</taxon>
        <taxon>Scenedesmaceae</taxon>
        <taxon>Tetradesmus</taxon>
    </lineage>
</organism>
<evidence type="ECO:0000256" key="5">
    <source>
        <dbReference type="SAM" id="MobiDB-lite"/>
    </source>
</evidence>
<keyword evidence="2 6" id="KW-0812">Transmembrane</keyword>
<dbReference type="Gene3D" id="3.40.1110.10">
    <property type="entry name" value="Calcium-transporting ATPase, cytoplasmic domain N"/>
    <property type="match status" value="1"/>
</dbReference>
<dbReference type="PANTHER" id="PTHR42861">
    <property type="entry name" value="CALCIUM-TRANSPORTING ATPASE"/>
    <property type="match status" value="1"/>
</dbReference>
<keyword evidence="3 6" id="KW-1133">Transmembrane helix</keyword>
<dbReference type="PRINTS" id="PR00120">
    <property type="entry name" value="HATPASE"/>
</dbReference>
<dbReference type="InterPro" id="IPR023214">
    <property type="entry name" value="HAD_sf"/>
</dbReference>
<dbReference type="InterPro" id="IPR023298">
    <property type="entry name" value="ATPase_P-typ_TM_dom_sf"/>
</dbReference>
<dbReference type="InterPro" id="IPR023299">
    <property type="entry name" value="ATPase_P-typ_cyto_dom_N"/>
</dbReference>
<proteinExistence type="predicted"/>
<protein>
    <recommendedName>
        <fullName evidence="9">Cation-transporting P-type ATPase C-terminal domain-containing protein</fullName>
    </recommendedName>
</protein>
<evidence type="ECO:0000256" key="3">
    <source>
        <dbReference type="ARBA" id="ARBA00022989"/>
    </source>
</evidence>
<evidence type="ECO:0008006" key="9">
    <source>
        <dbReference type="Google" id="ProtNLM"/>
    </source>
</evidence>
<dbReference type="Gene3D" id="3.40.50.1000">
    <property type="entry name" value="HAD superfamily/HAD-like"/>
    <property type="match status" value="1"/>
</dbReference>
<evidence type="ECO:0000256" key="2">
    <source>
        <dbReference type="ARBA" id="ARBA00022692"/>
    </source>
</evidence>
<keyword evidence="8" id="KW-1185">Reference proteome</keyword>
<feature type="transmembrane region" description="Helical" evidence="6">
    <location>
        <begin position="265"/>
        <end position="283"/>
    </location>
</feature>
<evidence type="ECO:0000256" key="1">
    <source>
        <dbReference type="ARBA" id="ARBA00004141"/>
    </source>
</evidence>
<feature type="compositionally biased region" description="Low complexity" evidence="5">
    <location>
        <begin position="343"/>
        <end position="362"/>
    </location>
</feature>
<dbReference type="SUPFAM" id="SSF81660">
    <property type="entry name" value="Metal cation-transporting ATPase, ATP-binding domain N"/>
    <property type="match status" value="1"/>
</dbReference>
<dbReference type="InterPro" id="IPR036412">
    <property type="entry name" value="HAD-like_sf"/>
</dbReference>
<dbReference type="PRINTS" id="PR00119">
    <property type="entry name" value="CATATPASE"/>
</dbReference>
<dbReference type="NCBIfam" id="TIGR01494">
    <property type="entry name" value="ATPase_P-type"/>
    <property type="match status" value="1"/>
</dbReference>
<dbReference type="SUPFAM" id="SSF81665">
    <property type="entry name" value="Calcium ATPase, transmembrane domain M"/>
    <property type="match status" value="1"/>
</dbReference>
<name>A0ABY8U418_TETOB</name>
<dbReference type="InterPro" id="IPR001757">
    <property type="entry name" value="P_typ_ATPase"/>
</dbReference>
<sequence>MKGAPQVVLRRAHNFEAIHAGVEQKIIEYASRGYRALGFGLAEGPGGPDAPGTQWQFLGLLPLFDPPRHDTAETIERCHAQGIAVKMVTGDQALIGVETARQLGMGTNIHKIEVLLQAKAGGGLVDGHADVGQLVEAADGFAEVFPEHKFEIVAMLQARDHMVGMTGDGVNDAPALKKADVGIAMHGATEAARGAADIVLTEPELSVIVEAAIVRICYLFLPKSTLVLAACTFLHPQTEPGLSVMVEAVIGARCIFQRMTTYAKYFPTILIVLLAVFNDGAMITLSKDHVTPSPLPNSWQLKHIFIVGIVYGLYLTLSTWVLYHVASKMTFFESHLHMTPSTTQMQSSSPSAAACWPPEASPTLQLPPSA</sequence>
<dbReference type="SUPFAM" id="SSF56784">
    <property type="entry name" value="HAD-like"/>
    <property type="match status" value="1"/>
</dbReference>
<evidence type="ECO:0000313" key="8">
    <source>
        <dbReference type="Proteomes" id="UP001244341"/>
    </source>
</evidence>
<comment type="subcellular location">
    <subcellularLocation>
        <location evidence="1">Membrane</location>
        <topology evidence="1">Multi-pass membrane protein</topology>
    </subcellularLocation>
</comment>
<reference evidence="7 8" key="1">
    <citation type="submission" date="2023-05" db="EMBL/GenBank/DDBJ databases">
        <title>A 100% complete, gapless, phased diploid assembly of the Scenedesmus obliquus UTEX 3031 genome.</title>
        <authorList>
            <person name="Biondi T.C."/>
            <person name="Hanschen E.R."/>
            <person name="Kwon T."/>
            <person name="Eng W."/>
            <person name="Kruse C.P.S."/>
            <person name="Koehler S.I."/>
            <person name="Kunde Y."/>
            <person name="Gleasner C.D."/>
            <person name="You Mak K.T."/>
            <person name="Polle J."/>
            <person name="Hovde B.T."/>
            <person name="Starkenburg S.R."/>
        </authorList>
    </citation>
    <scope>NUCLEOTIDE SEQUENCE [LARGE SCALE GENOMIC DNA]</scope>
    <source>
        <strain evidence="7 8">DOE0152z</strain>
    </source>
</reference>
<accession>A0ABY8U418</accession>